<dbReference type="RefSeq" id="WP_176862639.1">
    <property type="nucleotide sequence ID" value="NZ_JABXWT010000002.1"/>
</dbReference>
<gene>
    <name evidence="3" type="ORF">HW561_05810</name>
</gene>
<dbReference type="Gene3D" id="3.90.79.10">
    <property type="entry name" value="Nucleoside Triphosphate Pyrophosphohydrolase"/>
    <property type="match status" value="1"/>
</dbReference>
<feature type="domain" description="Flavin reductase like" evidence="2">
    <location>
        <begin position="19"/>
        <end position="162"/>
    </location>
</feature>
<dbReference type="EMBL" id="JABXWT010000002">
    <property type="protein sequence ID" value="NVO55303.1"/>
    <property type="molecule type" value="Genomic_DNA"/>
</dbReference>
<keyword evidence="4" id="KW-1185">Reference proteome</keyword>
<evidence type="ECO:0000259" key="2">
    <source>
        <dbReference type="SMART" id="SM00903"/>
    </source>
</evidence>
<comment type="caution">
    <text evidence="3">The sequence shown here is derived from an EMBL/GenBank/DDBJ whole genome shotgun (WGS) entry which is preliminary data.</text>
</comment>
<dbReference type="Proteomes" id="UP000630805">
    <property type="component" value="Unassembled WGS sequence"/>
</dbReference>
<dbReference type="PANTHER" id="PTHR30466:SF1">
    <property type="entry name" value="FMN REDUCTASE (NADH) RUTF"/>
    <property type="match status" value="1"/>
</dbReference>
<dbReference type="Gene3D" id="2.30.110.10">
    <property type="entry name" value="Electron Transport, Fmn-binding Protein, Chain A"/>
    <property type="match status" value="1"/>
</dbReference>
<keyword evidence="1" id="KW-0560">Oxidoreductase</keyword>
<sequence length="311" mass="33045">MIEFDPNTLNNPRALRTAFGAYMTGVTVVTAHDKAGNPLGFTANSFASVSLEPPMVLVCLANTSGNYATFANTSKFAINILSEGQIEVSNTFARPVEDRFATVDWQPGPNGSPILDGVSAWFDCSMSKTVDAGDHLILIGEVKAFDHNIAPGLGYARGAYVTPAAEAQALSKKTGMVVSALIERDGKILLQGDGHGRLTIPTTDDVADGANAALTRLINDSGVRAEPGFIYSVYQDEARKHQHISFLCQAADGEPTNGVFTELIESTLMDIADPAICTMLERFAAESHMGDFGVYYGNEVSGEVKPLTSGS</sequence>
<dbReference type="InterPro" id="IPR050268">
    <property type="entry name" value="NADH-dep_flavin_reductase"/>
</dbReference>
<dbReference type="PANTHER" id="PTHR30466">
    <property type="entry name" value="FLAVIN REDUCTASE"/>
    <property type="match status" value="1"/>
</dbReference>
<dbReference type="InterPro" id="IPR012349">
    <property type="entry name" value="Split_barrel_FMN-bd"/>
</dbReference>
<reference evidence="3 4" key="1">
    <citation type="submission" date="2020-06" db="EMBL/GenBank/DDBJ databases">
        <authorList>
            <person name="Cao W.R."/>
        </authorList>
    </citation>
    <scope>NUCLEOTIDE SEQUENCE [LARGE SCALE GENOMIC DNA]</scope>
    <source>
        <strain evidence="3 4">B1Z28</strain>
    </source>
</reference>
<evidence type="ECO:0000256" key="1">
    <source>
        <dbReference type="ARBA" id="ARBA00023002"/>
    </source>
</evidence>
<dbReference type="SMART" id="SM00903">
    <property type="entry name" value="Flavin_Reduct"/>
    <property type="match status" value="1"/>
</dbReference>
<evidence type="ECO:0000313" key="4">
    <source>
        <dbReference type="Proteomes" id="UP000630805"/>
    </source>
</evidence>
<organism evidence="3 4">
    <name type="scientific">Ruegeria haliotis</name>
    <dbReference type="NCBI Taxonomy" id="2747601"/>
    <lineage>
        <taxon>Bacteria</taxon>
        <taxon>Pseudomonadati</taxon>
        <taxon>Pseudomonadota</taxon>
        <taxon>Alphaproteobacteria</taxon>
        <taxon>Rhodobacterales</taxon>
        <taxon>Roseobacteraceae</taxon>
        <taxon>Ruegeria</taxon>
    </lineage>
</organism>
<evidence type="ECO:0000313" key="3">
    <source>
        <dbReference type="EMBL" id="NVO55303.1"/>
    </source>
</evidence>
<proteinExistence type="predicted"/>
<protein>
    <submittedName>
        <fullName evidence="3">Flavin reductase</fullName>
    </submittedName>
</protein>
<name>A0ABX2PMF0_9RHOB</name>
<dbReference type="InterPro" id="IPR002563">
    <property type="entry name" value="Flavin_Rdtase-like_dom"/>
</dbReference>
<dbReference type="SUPFAM" id="SSF50475">
    <property type="entry name" value="FMN-binding split barrel"/>
    <property type="match status" value="1"/>
</dbReference>
<accession>A0ABX2PMF0</accession>
<dbReference type="Pfam" id="PF01613">
    <property type="entry name" value="Flavin_Reduct"/>
    <property type="match status" value="1"/>
</dbReference>